<comment type="subcellular location">
    <subcellularLocation>
        <location evidence="1">Membrane</location>
        <topology evidence="1">Multi-pass membrane protein</topology>
    </subcellularLocation>
</comment>
<feature type="transmembrane region" description="Helical" evidence="6">
    <location>
        <begin position="306"/>
        <end position="331"/>
    </location>
</feature>
<dbReference type="PANTHER" id="PTHR11101:SF80">
    <property type="entry name" value="PHOSPHATE TRANSPORTER"/>
    <property type="match status" value="1"/>
</dbReference>
<dbReference type="EMBL" id="SHKP01000007">
    <property type="protein sequence ID" value="RZT95375.1"/>
    <property type="molecule type" value="Genomic_DNA"/>
</dbReference>
<feature type="transmembrane region" description="Helical" evidence="6">
    <location>
        <begin position="85"/>
        <end position="105"/>
    </location>
</feature>
<evidence type="ECO:0000313" key="8">
    <source>
        <dbReference type="Proteomes" id="UP000293671"/>
    </source>
</evidence>
<dbReference type="InterPro" id="IPR001204">
    <property type="entry name" value="Phos_transporter"/>
</dbReference>
<evidence type="ECO:0000256" key="1">
    <source>
        <dbReference type="ARBA" id="ARBA00004141"/>
    </source>
</evidence>
<protein>
    <submittedName>
        <fullName evidence="7">PiT family inorganic phosphate transporter</fullName>
    </submittedName>
</protein>
<proteinExistence type="predicted"/>
<feature type="transmembrane region" description="Helical" evidence="6">
    <location>
        <begin position="48"/>
        <end position="65"/>
    </location>
</feature>
<dbReference type="Proteomes" id="UP000293671">
    <property type="component" value="Unassembled WGS sequence"/>
</dbReference>
<gene>
    <name evidence="7" type="ORF">EV670_3130</name>
</gene>
<evidence type="ECO:0000256" key="5">
    <source>
        <dbReference type="ARBA" id="ARBA00023136"/>
    </source>
</evidence>
<keyword evidence="3 6" id="KW-0812">Transmembrane</keyword>
<evidence type="ECO:0000256" key="2">
    <source>
        <dbReference type="ARBA" id="ARBA00022448"/>
    </source>
</evidence>
<dbReference type="RefSeq" id="WP_130433735.1">
    <property type="nucleotide sequence ID" value="NZ_SHKP01000007.1"/>
</dbReference>
<feature type="transmembrane region" description="Helical" evidence="6">
    <location>
        <begin position="112"/>
        <end position="133"/>
    </location>
</feature>
<dbReference type="OrthoDB" id="9779554at2"/>
<keyword evidence="4 6" id="KW-1133">Transmembrane helix</keyword>
<keyword evidence="2" id="KW-0813">Transport</keyword>
<feature type="transmembrane region" description="Helical" evidence="6">
    <location>
        <begin position="222"/>
        <end position="244"/>
    </location>
</feature>
<comment type="caution">
    <text evidence="7">The sequence shown here is derived from an EMBL/GenBank/DDBJ whole genome shotgun (WGS) entry which is preliminary data.</text>
</comment>
<dbReference type="GO" id="GO:0016020">
    <property type="term" value="C:membrane"/>
    <property type="evidence" value="ECO:0007669"/>
    <property type="project" value="UniProtKB-SubCell"/>
</dbReference>
<keyword evidence="8" id="KW-1185">Reference proteome</keyword>
<keyword evidence="5 6" id="KW-0472">Membrane</keyword>
<dbReference type="Pfam" id="PF01384">
    <property type="entry name" value="PHO4"/>
    <property type="match status" value="1"/>
</dbReference>
<dbReference type="GO" id="GO:0035435">
    <property type="term" value="P:phosphate ion transmembrane transport"/>
    <property type="evidence" value="ECO:0007669"/>
    <property type="project" value="TreeGrafter"/>
</dbReference>
<feature type="transmembrane region" description="Helical" evidence="6">
    <location>
        <begin position="6"/>
        <end position="27"/>
    </location>
</feature>
<dbReference type="AlphaFoldDB" id="A0A4V2FSS0"/>
<evidence type="ECO:0000256" key="6">
    <source>
        <dbReference type="SAM" id="Phobius"/>
    </source>
</evidence>
<sequence>MEAVQLSFWVVAGLVALAILFDFMNGFHDAANSIATVVSTGVLKPQQAVVFAAFFNFIALFIFQLSVAKTIGKGIVEPGVVDAHVVFGALIGAIAWNVITWFYGIPSSSSHALIGGLVGATMAKVGASGLIAAGVFKTVAFIFVSPLLGFVFGSVLLVIVAHLFQGKSPLKIDRLFRRGQLISAGLYSLGHGGNDAQKTIGIIWLLLVATGYASATDALPPWWVIWSCYIAIALGTMFGGWRIVKTMGQKITKLKPVGGFCAEAGGAVTLFIATGLGVPVSTTHTITGAIVGVGSTRRMSAVRWGVAGRIVWAWIFTIPAAALIAAVFYWLSTLLF</sequence>
<organism evidence="7 8">
    <name type="scientific">Rivibacter subsaxonicus</name>
    <dbReference type="NCBI Taxonomy" id="457575"/>
    <lineage>
        <taxon>Bacteria</taxon>
        <taxon>Pseudomonadati</taxon>
        <taxon>Pseudomonadota</taxon>
        <taxon>Betaproteobacteria</taxon>
        <taxon>Burkholderiales</taxon>
        <taxon>Rivibacter</taxon>
    </lineage>
</organism>
<evidence type="ECO:0000313" key="7">
    <source>
        <dbReference type="EMBL" id="RZT95375.1"/>
    </source>
</evidence>
<dbReference type="GO" id="GO:0005315">
    <property type="term" value="F:phosphate transmembrane transporter activity"/>
    <property type="evidence" value="ECO:0007669"/>
    <property type="project" value="InterPro"/>
</dbReference>
<evidence type="ECO:0000256" key="3">
    <source>
        <dbReference type="ARBA" id="ARBA00022692"/>
    </source>
</evidence>
<accession>A0A4V2FSS0</accession>
<feature type="transmembrane region" description="Helical" evidence="6">
    <location>
        <begin position="139"/>
        <end position="164"/>
    </location>
</feature>
<dbReference type="PANTHER" id="PTHR11101">
    <property type="entry name" value="PHOSPHATE TRANSPORTER"/>
    <property type="match status" value="1"/>
</dbReference>
<feature type="transmembrane region" description="Helical" evidence="6">
    <location>
        <begin position="199"/>
        <end position="216"/>
    </location>
</feature>
<reference evidence="7 8" key="1">
    <citation type="submission" date="2019-02" db="EMBL/GenBank/DDBJ databases">
        <title>Genomic Encyclopedia of Type Strains, Phase IV (KMG-IV): sequencing the most valuable type-strain genomes for metagenomic binning, comparative biology and taxonomic classification.</title>
        <authorList>
            <person name="Goeker M."/>
        </authorList>
    </citation>
    <scope>NUCLEOTIDE SEQUENCE [LARGE SCALE GENOMIC DNA]</scope>
    <source>
        <strain evidence="7 8">DSM 19570</strain>
    </source>
</reference>
<evidence type="ECO:0000256" key="4">
    <source>
        <dbReference type="ARBA" id="ARBA00022989"/>
    </source>
</evidence>
<name>A0A4V2FSS0_9BURK</name>